<dbReference type="Gene3D" id="3.30.930.10">
    <property type="entry name" value="Bira Bifunctional Protein, Domain 2"/>
    <property type="match status" value="1"/>
</dbReference>
<evidence type="ECO:0000256" key="2">
    <source>
        <dbReference type="ARBA" id="ARBA00013166"/>
    </source>
</evidence>
<dbReference type="Pfam" id="PF01336">
    <property type="entry name" value="tRNA_anti-codon"/>
    <property type="match status" value="1"/>
</dbReference>
<evidence type="ECO:0000256" key="11">
    <source>
        <dbReference type="RuleBase" id="RU003748"/>
    </source>
</evidence>
<gene>
    <name evidence="13" type="ORF">HNY73_015830</name>
</gene>
<dbReference type="AlphaFoldDB" id="A0A8T0EKA6"/>
<dbReference type="Gene3D" id="2.40.50.140">
    <property type="entry name" value="Nucleic acid-binding proteins"/>
    <property type="match status" value="1"/>
</dbReference>
<dbReference type="SUPFAM" id="SSF88723">
    <property type="entry name" value="PIN domain-like"/>
    <property type="match status" value="1"/>
</dbReference>
<evidence type="ECO:0000313" key="14">
    <source>
        <dbReference type="Proteomes" id="UP000807504"/>
    </source>
</evidence>
<evidence type="ECO:0000256" key="4">
    <source>
        <dbReference type="ARBA" id="ARBA00022598"/>
    </source>
</evidence>
<dbReference type="EC" id="6.1.1.6" evidence="2 11"/>
<evidence type="ECO:0000256" key="6">
    <source>
        <dbReference type="ARBA" id="ARBA00022840"/>
    </source>
</evidence>
<dbReference type="InterPro" id="IPR004365">
    <property type="entry name" value="NA-bd_OB_tRNA"/>
</dbReference>
<dbReference type="PANTHER" id="PTHR42918:SF9">
    <property type="entry name" value="LYSINE--TRNA LIGASE"/>
    <property type="match status" value="1"/>
</dbReference>
<reference evidence="13" key="1">
    <citation type="journal article" date="2020" name="bioRxiv">
        <title>Chromosome-level reference genome of the European wasp spider Argiope bruennichi: a resource for studies on range expansion and evolutionary adaptation.</title>
        <authorList>
            <person name="Sheffer M.M."/>
            <person name="Hoppe A."/>
            <person name="Krehenwinkel H."/>
            <person name="Uhl G."/>
            <person name="Kuss A.W."/>
            <person name="Jensen L."/>
            <person name="Jensen C."/>
            <person name="Gillespie R.G."/>
            <person name="Hoff K.J."/>
            <person name="Prost S."/>
        </authorList>
    </citation>
    <scope>NUCLEOTIDE SEQUENCE</scope>
</reference>
<dbReference type="CDD" id="cd04322">
    <property type="entry name" value="LysRS_N"/>
    <property type="match status" value="1"/>
</dbReference>
<dbReference type="GO" id="GO:0005739">
    <property type="term" value="C:mitochondrion"/>
    <property type="evidence" value="ECO:0007669"/>
    <property type="project" value="TreeGrafter"/>
</dbReference>
<evidence type="ECO:0000313" key="13">
    <source>
        <dbReference type="EMBL" id="KAF8773146.1"/>
    </source>
</evidence>
<reference evidence="13" key="2">
    <citation type="submission" date="2020-06" db="EMBL/GenBank/DDBJ databases">
        <authorList>
            <person name="Sheffer M."/>
        </authorList>
    </citation>
    <scope>NUCLEOTIDE SEQUENCE</scope>
</reference>
<keyword evidence="6" id="KW-0067">ATP-binding</keyword>
<dbReference type="Gene3D" id="3.40.50.1010">
    <property type="entry name" value="5'-nuclease"/>
    <property type="match status" value="1"/>
</dbReference>
<dbReference type="GO" id="GO:0004824">
    <property type="term" value="F:lysine-tRNA ligase activity"/>
    <property type="evidence" value="ECO:0007669"/>
    <property type="project" value="UniProtKB-EC"/>
</dbReference>
<dbReference type="Pfam" id="PF00152">
    <property type="entry name" value="tRNA-synt_2"/>
    <property type="match status" value="1"/>
</dbReference>
<dbReference type="Proteomes" id="UP000807504">
    <property type="component" value="Unassembled WGS sequence"/>
</dbReference>
<dbReference type="InterPro" id="IPR004364">
    <property type="entry name" value="Aa-tRNA-synt_II"/>
</dbReference>
<dbReference type="GO" id="GO:0005829">
    <property type="term" value="C:cytosol"/>
    <property type="evidence" value="ECO:0007669"/>
    <property type="project" value="TreeGrafter"/>
</dbReference>
<keyword evidence="14" id="KW-1185">Reference proteome</keyword>
<comment type="catalytic activity">
    <reaction evidence="10 11">
        <text>tRNA(Lys) + L-lysine + ATP = L-lysyl-tRNA(Lys) + AMP + diphosphate</text>
        <dbReference type="Rhea" id="RHEA:20792"/>
        <dbReference type="Rhea" id="RHEA-COMP:9696"/>
        <dbReference type="Rhea" id="RHEA-COMP:9697"/>
        <dbReference type="ChEBI" id="CHEBI:30616"/>
        <dbReference type="ChEBI" id="CHEBI:32551"/>
        <dbReference type="ChEBI" id="CHEBI:33019"/>
        <dbReference type="ChEBI" id="CHEBI:78442"/>
        <dbReference type="ChEBI" id="CHEBI:78529"/>
        <dbReference type="ChEBI" id="CHEBI:456215"/>
        <dbReference type="EC" id="6.1.1.6"/>
    </reaction>
</comment>
<dbReference type="PROSITE" id="PS50862">
    <property type="entry name" value="AA_TRNA_LIGASE_II"/>
    <property type="match status" value="1"/>
</dbReference>
<keyword evidence="7" id="KW-0648">Protein biosynthesis</keyword>
<evidence type="ECO:0000259" key="12">
    <source>
        <dbReference type="PROSITE" id="PS50862"/>
    </source>
</evidence>
<dbReference type="InterPro" id="IPR012340">
    <property type="entry name" value="NA-bd_OB-fold"/>
</dbReference>
<accession>A0A8T0EKA6</accession>
<dbReference type="GO" id="GO:0017101">
    <property type="term" value="C:aminoacyl-tRNA synthetase multienzyme complex"/>
    <property type="evidence" value="ECO:0007669"/>
    <property type="project" value="TreeGrafter"/>
</dbReference>
<name>A0A8T0EKA6_ARGBR</name>
<feature type="domain" description="Aminoacyl-transfer RNA synthetases class-II family profile" evidence="12">
    <location>
        <begin position="779"/>
        <end position="1110"/>
    </location>
</feature>
<evidence type="ECO:0000256" key="9">
    <source>
        <dbReference type="ARBA" id="ARBA00030563"/>
    </source>
</evidence>
<dbReference type="InterPro" id="IPR044136">
    <property type="entry name" value="Lys-tRNA-ligase_II_N"/>
</dbReference>
<comment type="similarity">
    <text evidence="1">Belongs to the class-II aminoacyl-tRNA synthetase family.</text>
</comment>
<keyword evidence="4 13" id="KW-0436">Ligase</keyword>
<evidence type="ECO:0000256" key="5">
    <source>
        <dbReference type="ARBA" id="ARBA00022741"/>
    </source>
</evidence>
<proteinExistence type="inferred from homology"/>
<evidence type="ECO:0000256" key="8">
    <source>
        <dbReference type="ARBA" id="ARBA00023146"/>
    </source>
</evidence>
<dbReference type="NCBIfam" id="TIGR00499">
    <property type="entry name" value="lysS_bact"/>
    <property type="match status" value="1"/>
</dbReference>
<protein>
    <recommendedName>
        <fullName evidence="3 11">Lysine--tRNA ligase</fullName>
        <ecNumber evidence="2 11">6.1.1.6</ecNumber>
    </recommendedName>
    <alternativeName>
        <fullName evidence="9 11">Lysyl-tRNA synthetase</fullName>
    </alternativeName>
</protein>
<dbReference type="GO" id="GO:0000049">
    <property type="term" value="F:tRNA binding"/>
    <property type="evidence" value="ECO:0007669"/>
    <property type="project" value="TreeGrafter"/>
</dbReference>
<keyword evidence="8" id="KW-0030">Aminoacyl-tRNA synthetase</keyword>
<dbReference type="GO" id="GO:0006430">
    <property type="term" value="P:lysyl-tRNA aminoacylation"/>
    <property type="evidence" value="ECO:0007669"/>
    <property type="project" value="InterPro"/>
</dbReference>
<dbReference type="InterPro" id="IPR029060">
    <property type="entry name" value="PIN-like_dom_sf"/>
</dbReference>
<sequence>MGVKGLQSFIENECPEACKFVSIKELAEKHKKVFNVEPVLVVDGLNWLVELCVELRLEWMYGGQWLQIQRAMAVFIAKFKSIGVKLVFFFDGTICKSKRNEWVRRRTGTYEGKLELFETIKMNYQEPFGHFGIPTFIDVLSCFIVKSLGADAFQTDTEADFVIAEYAAKHKEVFAVLTQDSDFIIFNTKMYLSTLYLDYVTLSTIHYDRDCLASKYLHLPVERLPLFACLIGNDFIDRDLLREFHSSLKEVKKGYVAAVAEKICKIIQKEGWKGNIFNWHELCSISLKVFGSRERADLIREGLKSYEINYNNPRLKVQIEVSPELERMLYEKHYNCMNAPYIFDLLCKMEFNQREVLEDDSRTPCILIYREIRQRCYGVLFNCFVAPHSPTNPGRTKNGREVIVKEWCAYQGNFLEKPEFIKPLPLKISSLPGTEDQIPTIDDLWFNSTEEKKLWMFWHILQIPMKFESLVKLPKDQVVLACILNSLIGGLKSSPLVQPLAVATFVAQALWKKEIKELKKLPIPWLDPANVNLCTLFLIGVSTVFLVLSTCGSPLPLIHIMPWKYFDGKLFHYLYNKATIKPSIHDLCRDEEKTIKEFYKLLRIVTNSAEYFEIRRQAVEHLNSSGESPYSHKFFVTITLKDFIKQYSDLEIGQILKDDIWSVAGRVISKRKSSSKLIFYDLKQEGVKIQIVADASYFLSQKEFVDINRKIRRGDIIGCKGYPYKSNTGELSLKPTNIQTLAPCLHLFPHPYFGLKDIHEKFNKRYLNLIVNDSVHHQFIIRSEIIKYIRNFFHKRNFIEVETPYLNMISNNTCNRLFKTYHNKLDLNLNLRMSSELYLKELMVGDFNKIFEIGRFFKNGPLNKALSPEFTACEFYMAYKDYDYLMKFIESLVSQTVRSLSGSYEIKYHLDNFISEEYKIDFTPPFKRVKMWPYLESAVKMKLPDLISLTSLKSNKRLLDLCAKHEIRCSEPQTNSKLLNKLVEHFIEKTTVNPTFVCDYPIIMSLLAKQHPDICGLNERFELFIKGIKVVNGYTALNDPIELKQRFQNLVKDRTSEDNEISMIDETYLAALEHGLPPTVGGRIGIDRFTMILTNSSDIREIVWFPLVSPKQKSESS</sequence>
<dbReference type="InterPro" id="IPR045864">
    <property type="entry name" value="aa-tRNA-synth_II/BPL/LPL"/>
</dbReference>
<dbReference type="EMBL" id="JABXBU010002227">
    <property type="protein sequence ID" value="KAF8773146.1"/>
    <property type="molecule type" value="Genomic_DNA"/>
</dbReference>
<comment type="caution">
    <text evidence="13">The sequence shown here is derived from an EMBL/GenBank/DDBJ whole genome shotgun (WGS) entry which is preliminary data.</text>
</comment>
<dbReference type="PANTHER" id="PTHR42918">
    <property type="entry name" value="LYSYL-TRNA SYNTHETASE"/>
    <property type="match status" value="1"/>
</dbReference>
<evidence type="ECO:0000256" key="3">
    <source>
        <dbReference type="ARBA" id="ARBA00015745"/>
    </source>
</evidence>
<dbReference type="FunFam" id="2.40.50.140:FF:000050">
    <property type="entry name" value="Lysine--tRNA ligase"/>
    <property type="match status" value="1"/>
</dbReference>
<keyword evidence="5" id="KW-0547">Nucleotide-binding</keyword>
<dbReference type="PRINTS" id="PR00982">
    <property type="entry name" value="TRNASYNTHLYS"/>
</dbReference>
<dbReference type="SUPFAM" id="SSF50249">
    <property type="entry name" value="Nucleic acid-binding proteins"/>
    <property type="match status" value="1"/>
</dbReference>
<evidence type="ECO:0000256" key="10">
    <source>
        <dbReference type="ARBA" id="ARBA00048573"/>
    </source>
</evidence>
<dbReference type="SUPFAM" id="SSF55681">
    <property type="entry name" value="Class II aaRS and biotin synthetases"/>
    <property type="match status" value="1"/>
</dbReference>
<dbReference type="InterPro" id="IPR006195">
    <property type="entry name" value="aa-tRNA-synth_II"/>
</dbReference>
<organism evidence="13 14">
    <name type="scientific">Argiope bruennichi</name>
    <name type="common">Wasp spider</name>
    <name type="synonym">Aranea bruennichi</name>
    <dbReference type="NCBI Taxonomy" id="94029"/>
    <lineage>
        <taxon>Eukaryota</taxon>
        <taxon>Metazoa</taxon>
        <taxon>Ecdysozoa</taxon>
        <taxon>Arthropoda</taxon>
        <taxon>Chelicerata</taxon>
        <taxon>Arachnida</taxon>
        <taxon>Araneae</taxon>
        <taxon>Araneomorphae</taxon>
        <taxon>Entelegynae</taxon>
        <taxon>Araneoidea</taxon>
        <taxon>Araneidae</taxon>
        <taxon>Argiope</taxon>
    </lineage>
</organism>
<evidence type="ECO:0000256" key="7">
    <source>
        <dbReference type="ARBA" id="ARBA00022917"/>
    </source>
</evidence>
<dbReference type="InterPro" id="IPR002313">
    <property type="entry name" value="Lys-tRNA-ligase_II"/>
</dbReference>
<dbReference type="InterPro" id="IPR018149">
    <property type="entry name" value="Lys-tRNA-synth_II_C"/>
</dbReference>
<evidence type="ECO:0000256" key="1">
    <source>
        <dbReference type="ARBA" id="ARBA00008226"/>
    </source>
</evidence>
<dbReference type="GO" id="GO:0005524">
    <property type="term" value="F:ATP binding"/>
    <property type="evidence" value="ECO:0007669"/>
    <property type="project" value="UniProtKB-KW"/>
</dbReference>